<dbReference type="OrthoDB" id="9798407at2"/>
<name>A0A4U3MMW9_9ACTN</name>
<dbReference type="PANTHER" id="PTHR12110:SF41">
    <property type="entry name" value="INOSOSE DEHYDRATASE"/>
    <property type="match status" value="1"/>
</dbReference>
<dbReference type="SUPFAM" id="SSF51658">
    <property type="entry name" value="Xylose isomerase-like"/>
    <property type="match status" value="1"/>
</dbReference>
<dbReference type="EMBL" id="SZQA01000004">
    <property type="protein sequence ID" value="TKK90189.1"/>
    <property type="molecule type" value="Genomic_DNA"/>
</dbReference>
<dbReference type="Pfam" id="PF01261">
    <property type="entry name" value="AP_endonuc_2"/>
    <property type="match status" value="1"/>
</dbReference>
<feature type="domain" description="Xylose isomerase-like TIM barrel" evidence="1">
    <location>
        <begin position="132"/>
        <end position="382"/>
    </location>
</feature>
<organism evidence="2 3">
    <name type="scientific">Herbidospora galbida</name>
    <dbReference type="NCBI Taxonomy" id="2575442"/>
    <lineage>
        <taxon>Bacteria</taxon>
        <taxon>Bacillati</taxon>
        <taxon>Actinomycetota</taxon>
        <taxon>Actinomycetes</taxon>
        <taxon>Streptosporangiales</taxon>
        <taxon>Streptosporangiaceae</taxon>
        <taxon>Herbidospora</taxon>
    </lineage>
</organism>
<evidence type="ECO:0000313" key="2">
    <source>
        <dbReference type="EMBL" id="TKK90189.1"/>
    </source>
</evidence>
<reference evidence="2 3" key="1">
    <citation type="submission" date="2019-04" db="EMBL/GenBank/DDBJ databases">
        <title>Herbidospora sp. NEAU-GS14.nov., a novel actinomycete isolated from soil.</title>
        <authorList>
            <person name="Han L."/>
        </authorList>
    </citation>
    <scope>NUCLEOTIDE SEQUENCE [LARGE SCALE GENOMIC DNA]</scope>
    <source>
        <strain evidence="2 3">NEAU-GS14</strain>
    </source>
</reference>
<sequence>MSSISSRAVAACGSTQSHRDVIGARVPHRRGVSVSDTHAQQDSLRRNLGLNRRQFIAASTGVAAATALPLALPGTAQAEEVPVADPAAAALPDDRSALVPASQRGIILYTVRDAVSRDPNASPHPSGFKEVFAALAAIGYKQIEFAGYTQHANAEGGNNLESVAGATLLRSWLDANGLRAQGNHGFIPGSWPLSTADLDRFKRTLEIANILGMQHVGTGSDPTNSNFKADWDVAIAKWHALGELATAAGLKLYTHNHDAAYNFLLDSGPLDALGRPTRSSGIRKLEYFLSQTDKHLVFLEMDLFWAHVAQYKFSNYTAADGTVVQDIFDPFTLIRDNQKRYPLFHIKDGKANPAIANGYDMVPLGTGNINYREFFERVKIRDKHHPMYEQDNAPNGADPAQSLGLAQLSWNNWADMREDRYYE</sequence>
<dbReference type="Gene3D" id="3.20.20.150">
    <property type="entry name" value="Divalent-metal-dependent TIM barrel enzymes"/>
    <property type="match status" value="1"/>
</dbReference>
<evidence type="ECO:0000313" key="3">
    <source>
        <dbReference type="Proteomes" id="UP000308705"/>
    </source>
</evidence>
<evidence type="ECO:0000259" key="1">
    <source>
        <dbReference type="Pfam" id="PF01261"/>
    </source>
</evidence>
<keyword evidence="2" id="KW-0413">Isomerase</keyword>
<dbReference type="InterPro" id="IPR036237">
    <property type="entry name" value="Xyl_isomerase-like_sf"/>
</dbReference>
<dbReference type="InterPro" id="IPR013022">
    <property type="entry name" value="Xyl_isomerase-like_TIM-brl"/>
</dbReference>
<dbReference type="PANTHER" id="PTHR12110">
    <property type="entry name" value="HYDROXYPYRUVATE ISOMERASE"/>
    <property type="match status" value="1"/>
</dbReference>
<protein>
    <submittedName>
        <fullName evidence="2">Sugar phosphate isomerase/epimerase</fullName>
    </submittedName>
</protein>
<gene>
    <name evidence="2" type="ORF">FDA94_07170</name>
</gene>
<dbReference type="PROSITE" id="PS51318">
    <property type="entry name" value="TAT"/>
    <property type="match status" value="1"/>
</dbReference>
<keyword evidence="3" id="KW-1185">Reference proteome</keyword>
<dbReference type="AlphaFoldDB" id="A0A4U3MMW9"/>
<dbReference type="InterPro" id="IPR050312">
    <property type="entry name" value="IolE/XylAMocC-like"/>
</dbReference>
<dbReference type="Proteomes" id="UP000308705">
    <property type="component" value="Unassembled WGS sequence"/>
</dbReference>
<dbReference type="InterPro" id="IPR006311">
    <property type="entry name" value="TAT_signal"/>
</dbReference>
<comment type="caution">
    <text evidence="2">The sequence shown here is derived from an EMBL/GenBank/DDBJ whole genome shotgun (WGS) entry which is preliminary data.</text>
</comment>
<dbReference type="GO" id="GO:0016853">
    <property type="term" value="F:isomerase activity"/>
    <property type="evidence" value="ECO:0007669"/>
    <property type="project" value="UniProtKB-KW"/>
</dbReference>
<accession>A0A4U3MMW9</accession>
<proteinExistence type="predicted"/>